<keyword evidence="1" id="KW-0472">Membrane</keyword>
<proteinExistence type="predicted"/>
<keyword evidence="1" id="KW-1133">Transmembrane helix</keyword>
<keyword evidence="3" id="KW-1185">Reference proteome</keyword>
<organism evidence="3">
    <name type="scientific">Harpegnathos saltator</name>
    <name type="common">Jerdon's jumping ant</name>
    <dbReference type="NCBI Taxonomy" id="610380"/>
    <lineage>
        <taxon>Eukaryota</taxon>
        <taxon>Metazoa</taxon>
        <taxon>Ecdysozoa</taxon>
        <taxon>Arthropoda</taxon>
        <taxon>Hexapoda</taxon>
        <taxon>Insecta</taxon>
        <taxon>Pterygota</taxon>
        <taxon>Neoptera</taxon>
        <taxon>Endopterygota</taxon>
        <taxon>Hymenoptera</taxon>
        <taxon>Apocrita</taxon>
        <taxon>Aculeata</taxon>
        <taxon>Formicoidea</taxon>
        <taxon>Formicidae</taxon>
        <taxon>Ponerinae</taxon>
        <taxon>Ponerini</taxon>
        <taxon>Harpegnathos</taxon>
    </lineage>
</organism>
<dbReference type="AlphaFoldDB" id="E2B5E7"/>
<gene>
    <name evidence="2" type="ORF">EAI_07482</name>
</gene>
<evidence type="ECO:0000256" key="1">
    <source>
        <dbReference type="SAM" id="Phobius"/>
    </source>
</evidence>
<dbReference type="EMBL" id="GL445816">
    <property type="protein sequence ID" value="EFN89097.1"/>
    <property type="molecule type" value="Genomic_DNA"/>
</dbReference>
<reference evidence="2 3" key="1">
    <citation type="journal article" date="2010" name="Science">
        <title>Genomic comparison of the ants Camponotus floridanus and Harpegnathos saltator.</title>
        <authorList>
            <person name="Bonasio R."/>
            <person name="Zhang G."/>
            <person name="Ye C."/>
            <person name="Mutti N.S."/>
            <person name="Fang X."/>
            <person name="Qin N."/>
            <person name="Donahue G."/>
            <person name="Yang P."/>
            <person name="Li Q."/>
            <person name="Li C."/>
            <person name="Zhang P."/>
            <person name="Huang Z."/>
            <person name="Berger S.L."/>
            <person name="Reinberg D."/>
            <person name="Wang J."/>
            <person name="Liebig J."/>
        </authorList>
    </citation>
    <scope>NUCLEOTIDE SEQUENCE [LARGE SCALE GENOMIC DNA]</scope>
    <source>
        <strain evidence="2 3">R22 G/1</strain>
    </source>
</reference>
<feature type="transmembrane region" description="Helical" evidence="1">
    <location>
        <begin position="12"/>
        <end position="31"/>
    </location>
</feature>
<name>E2B5E7_HARSA</name>
<evidence type="ECO:0000313" key="3">
    <source>
        <dbReference type="Proteomes" id="UP000008237"/>
    </source>
</evidence>
<sequence>MVAMMTIASGSATLLMVEELMVLVVVVVVVGPRKDSVRCVRVRPKDNSAGRWYDEIHNDGGVDGFLCHGQRGRDKDKAANSACLGVDNIYVAISSIPALPPPEFQKVLLRIPAGDSAADTLGRRHDRA</sequence>
<protein>
    <submittedName>
        <fullName evidence="2">Uncharacterized protein</fullName>
    </submittedName>
</protein>
<dbReference type="Proteomes" id="UP000008237">
    <property type="component" value="Unassembled WGS sequence"/>
</dbReference>
<accession>E2B5E7</accession>
<evidence type="ECO:0000313" key="2">
    <source>
        <dbReference type="EMBL" id="EFN89097.1"/>
    </source>
</evidence>
<dbReference type="InParanoid" id="E2B5E7"/>
<keyword evidence="1" id="KW-0812">Transmembrane</keyword>